<comment type="caution">
    <text evidence="1">The sequence shown here is derived from an EMBL/GenBank/DDBJ whole genome shotgun (WGS) entry which is preliminary data.</text>
</comment>
<sequence length="84" mass="9317">MERKKNEKESLRIIMNSILSILLMSVLVNVAAECPSKSRSSSSLSLLRSSLSLLAINSHNCDVEPGPRIFSNFNNLNSHNCIDK</sequence>
<gene>
    <name evidence="1" type="ORF">DERF_014084</name>
</gene>
<protein>
    <submittedName>
        <fullName evidence="1">Uncharacterized protein</fullName>
    </submittedName>
</protein>
<evidence type="ECO:0000313" key="2">
    <source>
        <dbReference type="Proteomes" id="UP000790347"/>
    </source>
</evidence>
<accession>A0A922HGR7</accession>
<dbReference type="AlphaFoldDB" id="A0A922HGR7"/>
<keyword evidence="2" id="KW-1185">Reference proteome</keyword>
<evidence type="ECO:0000313" key="1">
    <source>
        <dbReference type="EMBL" id="KAH9493329.1"/>
    </source>
</evidence>
<dbReference type="Proteomes" id="UP000790347">
    <property type="component" value="Unassembled WGS sequence"/>
</dbReference>
<proteinExistence type="predicted"/>
<reference evidence="1" key="2">
    <citation type="journal article" date="2022" name="Res Sq">
        <title>Comparative Genomics Reveals Insights into the Divergent Evolution of Astigmatic Mites and Household Pest Adaptations.</title>
        <authorList>
            <person name="Xiong Q."/>
            <person name="Wan A.T.-Y."/>
            <person name="Liu X.-Y."/>
            <person name="Fung C.S.-H."/>
            <person name="Xiao X."/>
            <person name="Malainual N."/>
            <person name="Hou J."/>
            <person name="Wang L."/>
            <person name="Wang M."/>
            <person name="Yang K."/>
            <person name="Cui Y."/>
            <person name="Leung E."/>
            <person name="Nong W."/>
            <person name="Shin S.-K."/>
            <person name="Au S."/>
            <person name="Jeong K.Y."/>
            <person name="Chew F.T."/>
            <person name="Hui J."/>
            <person name="Leung T.F."/>
            <person name="Tungtrongchitr A."/>
            <person name="Zhong N."/>
            <person name="Liu Z."/>
            <person name="Tsui S."/>
        </authorList>
    </citation>
    <scope>NUCLEOTIDE SEQUENCE</scope>
    <source>
        <strain evidence="1">Derf</strain>
        <tissue evidence="1">Whole organism</tissue>
    </source>
</reference>
<reference evidence="1" key="1">
    <citation type="submission" date="2013-05" db="EMBL/GenBank/DDBJ databases">
        <authorList>
            <person name="Yim A.K.Y."/>
            <person name="Chan T.F."/>
            <person name="Ji K.M."/>
            <person name="Liu X.Y."/>
            <person name="Zhou J.W."/>
            <person name="Li R.Q."/>
            <person name="Yang K.Y."/>
            <person name="Li J."/>
            <person name="Li M."/>
            <person name="Law P.T.W."/>
            <person name="Wu Y.L."/>
            <person name="Cai Z.L."/>
            <person name="Qin H."/>
            <person name="Bao Y."/>
            <person name="Leung R.K.K."/>
            <person name="Ng P.K.S."/>
            <person name="Zou J."/>
            <person name="Zhong X.J."/>
            <person name="Ran P.X."/>
            <person name="Zhong N.S."/>
            <person name="Liu Z.G."/>
            <person name="Tsui S.K.W."/>
        </authorList>
    </citation>
    <scope>NUCLEOTIDE SEQUENCE</scope>
    <source>
        <strain evidence="1">Derf</strain>
        <tissue evidence="1">Whole organism</tissue>
    </source>
</reference>
<name>A0A922HGR7_DERFA</name>
<organism evidence="1 2">
    <name type="scientific">Dermatophagoides farinae</name>
    <name type="common">American house dust mite</name>
    <dbReference type="NCBI Taxonomy" id="6954"/>
    <lineage>
        <taxon>Eukaryota</taxon>
        <taxon>Metazoa</taxon>
        <taxon>Ecdysozoa</taxon>
        <taxon>Arthropoda</taxon>
        <taxon>Chelicerata</taxon>
        <taxon>Arachnida</taxon>
        <taxon>Acari</taxon>
        <taxon>Acariformes</taxon>
        <taxon>Sarcoptiformes</taxon>
        <taxon>Astigmata</taxon>
        <taxon>Psoroptidia</taxon>
        <taxon>Analgoidea</taxon>
        <taxon>Pyroglyphidae</taxon>
        <taxon>Dermatophagoidinae</taxon>
        <taxon>Dermatophagoides</taxon>
    </lineage>
</organism>
<dbReference type="EMBL" id="ASGP02000008">
    <property type="protein sequence ID" value="KAH9493329.1"/>
    <property type="molecule type" value="Genomic_DNA"/>
</dbReference>